<dbReference type="AlphaFoldDB" id="S7QIV8"/>
<protein>
    <submittedName>
        <fullName evidence="2">Uncharacterized protein</fullName>
    </submittedName>
</protein>
<proteinExistence type="predicted"/>
<sequence length="253" mass="27655">MTPQNKPHSPCTRGREETEIPNLRPKAEIACDACRRAHAKVRTLRTARICPLIVHSARKLPRLVALGVTRPAGLAYTLHMRGNAELNPLLPAPQGHPQTQASYVDRKSRGESRPALSYQLPFTPLAKCSDRSTPSLGIDTDFTKTHPRPQDGRHHQPTAGHASTSSYTTRPPWEHTNHLATGIPRATNASAGDSVANYAHSGTTLNSATAAVPLFPDLNWTIDPQTFAVHNNVLSGHQYAPFPPCNEDGHAWY</sequence>
<dbReference type="HOGENOM" id="CLU_1098593_0_0_1"/>
<accession>S7QIV8</accession>
<organism evidence="2 3">
    <name type="scientific">Gloeophyllum trabeum (strain ATCC 11539 / FP-39264 / Madison 617)</name>
    <name type="common">Brown rot fungus</name>
    <dbReference type="NCBI Taxonomy" id="670483"/>
    <lineage>
        <taxon>Eukaryota</taxon>
        <taxon>Fungi</taxon>
        <taxon>Dikarya</taxon>
        <taxon>Basidiomycota</taxon>
        <taxon>Agaricomycotina</taxon>
        <taxon>Agaricomycetes</taxon>
        <taxon>Gloeophyllales</taxon>
        <taxon>Gloeophyllaceae</taxon>
        <taxon>Gloeophyllum</taxon>
    </lineage>
</organism>
<evidence type="ECO:0000313" key="3">
    <source>
        <dbReference type="Proteomes" id="UP000030669"/>
    </source>
</evidence>
<dbReference type="Proteomes" id="UP000030669">
    <property type="component" value="Unassembled WGS sequence"/>
</dbReference>
<feature type="region of interest" description="Disordered" evidence="1">
    <location>
        <begin position="129"/>
        <end position="171"/>
    </location>
</feature>
<feature type="region of interest" description="Disordered" evidence="1">
    <location>
        <begin position="1"/>
        <end position="20"/>
    </location>
</feature>
<dbReference type="EMBL" id="KB469297">
    <property type="protein sequence ID" value="EPQ59282.1"/>
    <property type="molecule type" value="Genomic_DNA"/>
</dbReference>
<gene>
    <name evidence="2" type="ORF">GLOTRDRAFT_90922</name>
</gene>
<name>S7QIV8_GLOTA</name>
<evidence type="ECO:0000313" key="2">
    <source>
        <dbReference type="EMBL" id="EPQ59282.1"/>
    </source>
</evidence>
<evidence type="ECO:0000256" key="1">
    <source>
        <dbReference type="SAM" id="MobiDB-lite"/>
    </source>
</evidence>
<dbReference type="RefSeq" id="XP_007862317.1">
    <property type="nucleotide sequence ID" value="XM_007864126.1"/>
</dbReference>
<dbReference type="KEGG" id="gtr:GLOTRDRAFT_90922"/>
<feature type="region of interest" description="Disordered" evidence="1">
    <location>
        <begin position="88"/>
        <end position="112"/>
    </location>
</feature>
<dbReference type="GeneID" id="19309282"/>
<keyword evidence="3" id="KW-1185">Reference proteome</keyword>
<feature type="compositionally biased region" description="Basic and acidic residues" evidence="1">
    <location>
        <begin position="141"/>
        <end position="154"/>
    </location>
</feature>
<reference evidence="2 3" key="1">
    <citation type="journal article" date="2012" name="Science">
        <title>The Paleozoic origin of enzymatic lignin decomposition reconstructed from 31 fungal genomes.</title>
        <authorList>
            <person name="Floudas D."/>
            <person name="Binder M."/>
            <person name="Riley R."/>
            <person name="Barry K."/>
            <person name="Blanchette R.A."/>
            <person name="Henrissat B."/>
            <person name="Martinez A.T."/>
            <person name="Otillar R."/>
            <person name="Spatafora J.W."/>
            <person name="Yadav J.S."/>
            <person name="Aerts A."/>
            <person name="Benoit I."/>
            <person name="Boyd A."/>
            <person name="Carlson A."/>
            <person name="Copeland A."/>
            <person name="Coutinho P.M."/>
            <person name="de Vries R.P."/>
            <person name="Ferreira P."/>
            <person name="Findley K."/>
            <person name="Foster B."/>
            <person name="Gaskell J."/>
            <person name="Glotzer D."/>
            <person name="Gorecki P."/>
            <person name="Heitman J."/>
            <person name="Hesse C."/>
            <person name="Hori C."/>
            <person name="Igarashi K."/>
            <person name="Jurgens J.A."/>
            <person name="Kallen N."/>
            <person name="Kersten P."/>
            <person name="Kohler A."/>
            <person name="Kuees U."/>
            <person name="Kumar T.K.A."/>
            <person name="Kuo A."/>
            <person name="LaButti K."/>
            <person name="Larrondo L.F."/>
            <person name="Lindquist E."/>
            <person name="Ling A."/>
            <person name="Lombard V."/>
            <person name="Lucas S."/>
            <person name="Lundell T."/>
            <person name="Martin R."/>
            <person name="McLaughlin D.J."/>
            <person name="Morgenstern I."/>
            <person name="Morin E."/>
            <person name="Murat C."/>
            <person name="Nagy L.G."/>
            <person name="Nolan M."/>
            <person name="Ohm R.A."/>
            <person name="Patyshakuliyeva A."/>
            <person name="Rokas A."/>
            <person name="Ruiz-Duenas F.J."/>
            <person name="Sabat G."/>
            <person name="Salamov A."/>
            <person name="Samejima M."/>
            <person name="Schmutz J."/>
            <person name="Slot J.C."/>
            <person name="St John F."/>
            <person name="Stenlid J."/>
            <person name="Sun H."/>
            <person name="Sun S."/>
            <person name="Syed K."/>
            <person name="Tsang A."/>
            <person name="Wiebenga A."/>
            <person name="Young D."/>
            <person name="Pisabarro A."/>
            <person name="Eastwood D.C."/>
            <person name="Martin F."/>
            <person name="Cullen D."/>
            <person name="Grigoriev I.V."/>
            <person name="Hibbett D.S."/>
        </authorList>
    </citation>
    <scope>NUCLEOTIDE SEQUENCE [LARGE SCALE GENOMIC DNA]</scope>
    <source>
        <strain evidence="2 3">ATCC 11539</strain>
    </source>
</reference>